<evidence type="ECO:0000256" key="1">
    <source>
        <dbReference type="SAM" id="Phobius"/>
    </source>
</evidence>
<keyword evidence="1" id="KW-0812">Transmembrane</keyword>
<reference evidence="2 3" key="1">
    <citation type="submission" date="2023-06" db="EMBL/GenBank/DDBJ databases">
        <title>Genome sequence of Methancorpusculaceae sp. Cs1.</title>
        <authorList>
            <person name="Protasov E."/>
            <person name="Platt K."/>
            <person name="Poehlein A."/>
            <person name="Daniel R."/>
            <person name="Brune A."/>
        </authorList>
    </citation>
    <scope>NUCLEOTIDE SEQUENCE [LARGE SCALE GENOMIC DNA]</scope>
    <source>
        <strain evidence="2 3">Cs1</strain>
    </source>
</reference>
<evidence type="ECO:0000313" key="2">
    <source>
        <dbReference type="EMBL" id="MDV0443035.1"/>
    </source>
</evidence>
<accession>A0AAE4MDR3</accession>
<keyword evidence="1" id="KW-1133">Transmembrane helix</keyword>
<feature type="transmembrane region" description="Helical" evidence="1">
    <location>
        <begin position="208"/>
        <end position="226"/>
    </location>
</feature>
<dbReference type="EMBL" id="JAWDKB010000001">
    <property type="protein sequence ID" value="MDV0443035.1"/>
    <property type="molecule type" value="Genomic_DNA"/>
</dbReference>
<keyword evidence="1" id="KW-0472">Membrane</keyword>
<feature type="transmembrane region" description="Helical" evidence="1">
    <location>
        <begin position="20"/>
        <end position="39"/>
    </location>
</feature>
<gene>
    <name evidence="2" type="ORF">McpCs1_04010</name>
</gene>
<dbReference type="Proteomes" id="UP001283212">
    <property type="component" value="Unassembled WGS sequence"/>
</dbReference>
<dbReference type="InterPro" id="IPR025098">
    <property type="entry name" value="DUF4013"/>
</dbReference>
<evidence type="ECO:0008006" key="4">
    <source>
        <dbReference type="Google" id="ProtNLM"/>
    </source>
</evidence>
<organism evidence="2 3">
    <name type="scientific">Methanorbis rubei</name>
    <dbReference type="NCBI Taxonomy" id="3028300"/>
    <lineage>
        <taxon>Archaea</taxon>
        <taxon>Methanobacteriati</taxon>
        <taxon>Methanobacteriota</taxon>
        <taxon>Stenosarchaea group</taxon>
        <taxon>Methanomicrobia</taxon>
        <taxon>Methanomicrobiales</taxon>
        <taxon>Methanocorpusculaceae</taxon>
        <taxon>Methanorbis</taxon>
    </lineage>
</organism>
<keyword evidence="3" id="KW-1185">Reference proteome</keyword>
<protein>
    <recommendedName>
        <fullName evidence="4">DUF4013 domain-containing protein</fullName>
    </recommendedName>
</protein>
<feature type="transmembrane region" description="Helical" evidence="1">
    <location>
        <begin position="180"/>
        <end position="202"/>
    </location>
</feature>
<sequence>MSIGIGDNLGKSFEFAKNRLVGKWVDWIILIVLTLIIMVGGAIPIVGWVISLLAGVLLTGFIIRVYRGGEPKLDNYVKMFIDGILATIIGIIYMIVPIILAVIFGAAAFMTSMTSFNPANAMDTISGLTAGIGIVGIIVTFIVAIIFGILATMAIVRFAKEEKFGAAFEFGEIFKIVGKIGWLHYILSWIVLMIIFAVIFFIFILLSLIIIGLILMLVFMPFMMIWQAKYFAQLYESA</sequence>
<comment type="caution">
    <text evidence="2">The sequence shown here is derived from an EMBL/GenBank/DDBJ whole genome shotgun (WGS) entry which is preliminary data.</text>
</comment>
<name>A0AAE4MDR3_9EURY</name>
<feature type="transmembrane region" description="Helical" evidence="1">
    <location>
        <begin position="130"/>
        <end position="159"/>
    </location>
</feature>
<dbReference type="RefSeq" id="WP_338095560.1">
    <property type="nucleotide sequence ID" value="NZ_JAWDKB010000001.1"/>
</dbReference>
<proteinExistence type="predicted"/>
<evidence type="ECO:0000313" key="3">
    <source>
        <dbReference type="Proteomes" id="UP001283212"/>
    </source>
</evidence>
<dbReference type="AlphaFoldDB" id="A0AAE4MDR3"/>
<feature type="transmembrane region" description="Helical" evidence="1">
    <location>
        <begin position="45"/>
        <end position="63"/>
    </location>
</feature>
<feature type="transmembrane region" description="Helical" evidence="1">
    <location>
        <begin position="84"/>
        <end position="110"/>
    </location>
</feature>
<dbReference type="Pfam" id="PF13197">
    <property type="entry name" value="DUF4013"/>
    <property type="match status" value="1"/>
</dbReference>